<organism evidence="1 2">
    <name type="scientific">Giardia duodenalis assemblage B</name>
    <dbReference type="NCBI Taxonomy" id="1394984"/>
    <lineage>
        <taxon>Eukaryota</taxon>
        <taxon>Metamonada</taxon>
        <taxon>Diplomonadida</taxon>
        <taxon>Hexamitidae</taxon>
        <taxon>Giardiinae</taxon>
        <taxon>Giardia</taxon>
    </lineage>
</organism>
<protein>
    <submittedName>
        <fullName evidence="1">Uncharacterized protein</fullName>
    </submittedName>
</protein>
<comment type="caution">
    <text evidence="1">The sequence shown here is derived from an EMBL/GenBank/DDBJ whole genome shotgun (WGS) entry which is preliminary data.</text>
</comment>
<accession>A0A132NYZ3</accession>
<gene>
    <name evidence="1" type="ORF">QR46_0619</name>
</gene>
<dbReference type="EMBL" id="JXTI01000010">
    <property type="protein sequence ID" value="KWX15297.1"/>
    <property type="molecule type" value="Genomic_DNA"/>
</dbReference>
<name>A0A132NYZ3_GIAIN</name>
<dbReference type="Proteomes" id="UP000070089">
    <property type="component" value="Unassembled WGS sequence"/>
</dbReference>
<dbReference type="VEuPathDB" id="GiardiaDB:QR46_0619"/>
<dbReference type="OrthoDB" id="10250619at2759"/>
<evidence type="ECO:0000313" key="2">
    <source>
        <dbReference type="Proteomes" id="UP000070089"/>
    </source>
</evidence>
<sequence length="117" mass="12996">MLVERVLETDIKTIRLVVMAHSNSCVLSLATEPLTLGSLSIFVPCLDTPGTAIGMPLLEDGPYTCETLIEMLSAKYNVQIVVNSAIEEPIWAERSTNKLITQTLLNIFEEIYRPESK</sequence>
<reference evidence="1 2" key="1">
    <citation type="journal article" date="2015" name="Mol. Biochem. Parasitol.">
        <title>Identification of polymorphic genes for use in assemblage B genotyping assays through comparative genomics of multiple assemblage B Giardia duodenalis isolates.</title>
        <authorList>
            <person name="Wielinga C."/>
            <person name="Thompson R.C."/>
            <person name="Monis P."/>
            <person name="Ryan U."/>
        </authorList>
    </citation>
    <scope>NUCLEOTIDE SEQUENCE [LARGE SCALE GENOMIC DNA]</scope>
    <source>
        <strain evidence="1 2">BAH15c1</strain>
    </source>
</reference>
<proteinExistence type="predicted"/>
<evidence type="ECO:0000313" key="1">
    <source>
        <dbReference type="EMBL" id="KWX15297.1"/>
    </source>
</evidence>
<dbReference type="AlphaFoldDB" id="A0A132NYZ3"/>